<comment type="caution">
    <text evidence="5">Lacks conserved residue(s) required for the propagation of feature annotation.</text>
</comment>
<comment type="similarity">
    <text evidence="5">Belongs to the class I-like SAM-binding methyltransferase superfamily. RsmB/NOP family.</text>
</comment>
<keyword evidence="1 5" id="KW-0489">Methyltransferase</keyword>
<feature type="active site" description="Nucleophile" evidence="5">
    <location>
        <position position="101"/>
    </location>
</feature>
<dbReference type="AlphaFoldDB" id="A0A9D1Q2J6"/>
<evidence type="ECO:0000313" key="8">
    <source>
        <dbReference type="Proteomes" id="UP000823990"/>
    </source>
</evidence>
<comment type="caution">
    <text evidence="7">The sequence shown here is derived from an EMBL/GenBank/DDBJ whole genome shotgun (WGS) entry which is preliminary data.</text>
</comment>
<dbReference type="InterPro" id="IPR049560">
    <property type="entry name" value="MeTrfase_RsmB-F_NOP2_cat"/>
</dbReference>
<gene>
    <name evidence="7" type="ORF">H9892_07115</name>
</gene>
<name>A0A9D1Q2J6_9FIRM</name>
<dbReference type="CDD" id="cd02440">
    <property type="entry name" value="AdoMet_MTases"/>
    <property type="match status" value="1"/>
</dbReference>
<dbReference type="GO" id="GO:0008173">
    <property type="term" value="F:RNA methyltransferase activity"/>
    <property type="evidence" value="ECO:0007669"/>
    <property type="project" value="InterPro"/>
</dbReference>
<evidence type="ECO:0000256" key="3">
    <source>
        <dbReference type="ARBA" id="ARBA00022691"/>
    </source>
</evidence>
<reference evidence="7" key="1">
    <citation type="journal article" date="2021" name="PeerJ">
        <title>Extensive microbial diversity within the chicken gut microbiome revealed by metagenomics and culture.</title>
        <authorList>
            <person name="Gilroy R."/>
            <person name="Ravi A."/>
            <person name="Getino M."/>
            <person name="Pursley I."/>
            <person name="Horton D.L."/>
            <person name="Alikhan N.F."/>
            <person name="Baker D."/>
            <person name="Gharbi K."/>
            <person name="Hall N."/>
            <person name="Watson M."/>
            <person name="Adriaenssens E.M."/>
            <person name="Foster-Nyarko E."/>
            <person name="Jarju S."/>
            <person name="Secka A."/>
            <person name="Antonio M."/>
            <person name="Oren A."/>
            <person name="Chaudhuri R.R."/>
            <person name="La Ragione R."/>
            <person name="Hildebrand F."/>
            <person name="Pallen M.J."/>
        </authorList>
    </citation>
    <scope>NUCLEOTIDE SEQUENCE</scope>
    <source>
        <strain evidence="7">12435</strain>
    </source>
</reference>
<feature type="binding site" evidence="5">
    <location>
        <position position="30"/>
    </location>
    <ligand>
        <name>S-adenosyl-L-methionine</name>
        <dbReference type="ChEBI" id="CHEBI:59789"/>
    </ligand>
</feature>
<feature type="binding site" evidence="5">
    <location>
        <position position="48"/>
    </location>
    <ligand>
        <name>S-adenosyl-L-methionine</name>
        <dbReference type="ChEBI" id="CHEBI:59789"/>
    </ligand>
</feature>
<dbReference type="SUPFAM" id="SSF53335">
    <property type="entry name" value="S-adenosyl-L-methionine-dependent methyltransferases"/>
    <property type="match status" value="1"/>
</dbReference>
<feature type="binding site" evidence="5">
    <location>
        <position position="3"/>
    </location>
    <ligand>
        <name>S-adenosyl-L-methionine</name>
        <dbReference type="ChEBI" id="CHEBI:59789"/>
    </ligand>
</feature>
<dbReference type="InterPro" id="IPR023267">
    <property type="entry name" value="RCMT"/>
</dbReference>
<proteinExistence type="inferred from homology"/>
<keyword evidence="4 5" id="KW-0694">RNA-binding</keyword>
<dbReference type="PANTHER" id="PTHR22807:SF53">
    <property type="entry name" value="RIBOSOMAL RNA SMALL SUBUNIT METHYLTRANSFERASE B-RELATED"/>
    <property type="match status" value="1"/>
</dbReference>
<feature type="non-terminal residue" evidence="7">
    <location>
        <position position="1"/>
    </location>
</feature>
<dbReference type="EMBL" id="DXHS01000122">
    <property type="protein sequence ID" value="HIW03092.1"/>
    <property type="molecule type" value="Genomic_DNA"/>
</dbReference>
<dbReference type="GO" id="GO:0001510">
    <property type="term" value="P:RNA methylation"/>
    <property type="evidence" value="ECO:0007669"/>
    <property type="project" value="InterPro"/>
</dbReference>
<reference evidence="7" key="2">
    <citation type="submission" date="2021-04" db="EMBL/GenBank/DDBJ databases">
        <authorList>
            <person name="Gilroy R."/>
        </authorList>
    </citation>
    <scope>NUCLEOTIDE SEQUENCE</scope>
    <source>
        <strain evidence="7">12435</strain>
    </source>
</reference>
<dbReference type="InterPro" id="IPR001678">
    <property type="entry name" value="MeTrfase_RsmB-F_NOP2_dom"/>
</dbReference>
<dbReference type="PROSITE" id="PS51686">
    <property type="entry name" value="SAM_MT_RSMB_NOP"/>
    <property type="match status" value="1"/>
</dbReference>
<sequence>ACDVHPHRVNLIKSYAARMKAINVTAVVHDATVPNDEWKEAFDLVVCDVPCTGSGLLCTSPDILLGKSDEDVSSLAEVQSAILSAAARYVARGGRLAYSTCSLLTEEDEAITDRFISSHPDFVPLTESFGKGREDCGRIRFFPDTDGCDGFYIARYERT</sequence>
<accession>A0A9D1Q2J6</accession>
<dbReference type="InterPro" id="IPR029063">
    <property type="entry name" value="SAM-dependent_MTases_sf"/>
</dbReference>
<dbReference type="PRINTS" id="PR02008">
    <property type="entry name" value="RCMTFAMILY"/>
</dbReference>
<evidence type="ECO:0000259" key="6">
    <source>
        <dbReference type="PROSITE" id="PS51686"/>
    </source>
</evidence>
<dbReference type="GO" id="GO:0003723">
    <property type="term" value="F:RNA binding"/>
    <property type="evidence" value="ECO:0007669"/>
    <property type="project" value="UniProtKB-UniRule"/>
</dbReference>
<evidence type="ECO:0000256" key="4">
    <source>
        <dbReference type="ARBA" id="ARBA00022884"/>
    </source>
</evidence>
<evidence type="ECO:0000313" key="7">
    <source>
        <dbReference type="EMBL" id="HIW03092.1"/>
    </source>
</evidence>
<dbReference type="Pfam" id="PF01189">
    <property type="entry name" value="Methyltr_RsmB-F"/>
    <property type="match status" value="1"/>
</dbReference>
<evidence type="ECO:0000256" key="5">
    <source>
        <dbReference type="PROSITE-ProRule" id="PRU01023"/>
    </source>
</evidence>
<dbReference type="Gene3D" id="3.40.50.150">
    <property type="entry name" value="Vaccinia Virus protein VP39"/>
    <property type="match status" value="1"/>
</dbReference>
<organism evidence="7 8">
    <name type="scientific">Candidatus Protoclostridium stercorigallinarum</name>
    <dbReference type="NCBI Taxonomy" id="2838741"/>
    <lineage>
        <taxon>Bacteria</taxon>
        <taxon>Bacillati</taxon>
        <taxon>Bacillota</taxon>
        <taxon>Clostridia</taxon>
        <taxon>Candidatus Protoclostridium</taxon>
    </lineage>
</organism>
<dbReference type="PANTHER" id="PTHR22807">
    <property type="entry name" value="NOP2 YEAST -RELATED NOL1/NOP2/FMU SUN DOMAIN-CONTAINING"/>
    <property type="match status" value="1"/>
</dbReference>
<feature type="domain" description="SAM-dependent MTase RsmB/NOP-type" evidence="6">
    <location>
        <begin position="1"/>
        <end position="159"/>
    </location>
</feature>
<protein>
    <submittedName>
        <fullName evidence="7">16S rRNA (Cytosine(967)-C(5))-methyltransferase RsmB</fullName>
    </submittedName>
</protein>
<keyword evidence="2 5" id="KW-0808">Transferase</keyword>
<keyword evidence="3 5" id="KW-0949">S-adenosyl-L-methionine</keyword>
<evidence type="ECO:0000256" key="2">
    <source>
        <dbReference type="ARBA" id="ARBA00022679"/>
    </source>
</evidence>
<dbReference type="Proteomes" id="UP000823990">
    <property type="component" value="Unassembled WGS sequence"/>
</dbReference>
<evidence type="ECO:0000256" key="1">
    <source>
        <dbReference type="ARBA" id="ARBA00022603"/>
    </source>
</evidence>